<dbReference type="Proteomes" id="UP000421791">
    <property type="component" value="Unassembled WGS sequence"/>
</dbReference>
<organism evidence="1 3">
    <name type="scientific">Bacteroides finegoldii</name>
    <dbReference type="NCBI Taxonomy" id="338188"/>
    <lineage>
        <taxon>Bacteria</taxon>
        <taxon>Pseudomonadati</taxon>
        <taxon>Bacteroidota</taxon>
        <taxon>Bacteroidia</taxon>
        <taxon>Bacteroidales</taxon>
        <taxon>Bacteroidaceae</taxon>
        <taxon>Bacteroides</taxon>
    </lineage>
</organism>
<dbReference type="Proteomes" id="UP000440198">
    <property type="component" value="Unassembled WGS sequence"/>
</dbReference>
<dbReference type="AlphaFoldDB" id="A0A7J4YI10"/>
<dbReference type="EMBL" id="VWAK01000085">
    <property type="protein sequence ID" value="KAA5225589.1"/>
    <property type="molecule type" value="Genomic_DNA"/>
</dbReference>
<reference evidence="3 4" key="1">
    <citation type="journal article" date="2019" name="Nat. Med.">
        <title>A library of human gut bacterial isolates paired with longitudinal multiomics data enables mechanistic microbiome research.</title>
        <authorList>
            <person name="Poyet M."/>
            <person name="Groussin M."/>
            <person name="Gibbons S.M."/>
            <person name="Avila-Pacheco J."/>
            <person name="Jiang X."/>
            <person name="Kearney S.M."/>
            <person name="Perrotta A.R."/>
            <person name="Berdy B."/>
            <person name="Zhao S."/>
            <person name="Lieberman T.D."/>
            <person name="Swanson P.K."/>
            <person name="Smith M."/>
            <person name="Roesemann S."/>
            <person name="Alexander J.E."/>
            <person name="Rich S.A."/>
            <person name="Livny J."/>
            <person name="Vlamakis H."/>
            <person name="Clish C."/>
            <person name="Bullock K."/>
            <person name="Deik A."/>
            <person name="Scott J."/>
            <person name="Pierce K.A."/>
            <person name="Xavier R.J."/>
            <person name="Alm E.J."/>
        </authorList>
    </citation>
    <scope>NUCLEOTIDE SEQUENCE [LARGE SCALE GENOMIC DNA]</scope>
    <source>
        <strain evidence="2 4">BIOML-A2</strain>
        <strain evidence="1 3">BIOML-A6</strain>
    </source>
</reference>
<evidence type="ECO:0000313" key="1">
    <source>
        <dbReference type="EMBL" id="KAA5225589.1"/>
    </source>
</evidence>
<evidence type="ECO:0000313" key="3">
    <source>
        <dbReference type="Proteomes" id="UP000421791"/>
    </source>
</evidence>
<accession>A0A7J4YI10</accession>
<sequence length="62" mass="7171">MAGQVFINEIVKASFNLCQPKSKRPINIYLIVRINQKQAKLSTGVKVYPGIIIFQIPLWRVW</sequence>
<dbReference type="EMBL" id="VWAG01000098">
    <property type="protein sequence ID" value="KAA5250631.1"/>
    <property type="molecule type" value="Genomic_DNA"/>
</dbReference>
<keyword evidence="4" id="KW-1185">Reference proteome</keyword>
<protein>
    <submittedName>
        <fullName evidence="1">Uncharacterized protein</fullName>
    </submittedName>
</protein>
<comment type="caution">
    <text evidence="1">The sequence shown here is derived from an EMBL/GenBank/DDBJ whole genome shotgun (WGS) entry which is preliminary data.</text>
</comment>
<evidence type="ECO:0000313" key="4">
    <source>
        <dbReference type="Proteomes" id="UP000440198"/>
    </source>
</evidence>
<name>A0A7J4YI10_9BACE</name>
<proteinExistence type="predicted"/>
<gene>
    <name evidence="2" type="ORF">F2Z09_22090</name>
    <name evidence="1" type="ORF">F2Z22_22075</name>
</gene>
<evidence type="ECO:0000313" key="2">
    <source>
        <dbReference type="EMBL" id="KAA5250631.1"/>
    </source>
</evidence>